<evidence type="ECO:0000313" key="1">
    <source>
        <dbReference type="EMBL" id="CAK9212873.1"/>
    </source>
</evidence>
<dbReference type="PANTHER" id="PTHR31348:SF4">
    <property type="entry name" value="PHYTOCHROME A-ASSOCIATED F-BOX PROTEIN"/>
    <property type="match status" value="1"/>
</dbReference>
<gene>
    <name evidence="1" type="ORF">CSSPTR1EN2_LOCUS11454</name>
</gene>
<name>A0ABP0U4T1_9BRYO</name>
<protein>
    <recommendedName>
        <fullName evidence="3">Phytochrome A-associated F-box protein</fullName>
    </recommendedName>
</protein>
<reference evidence="1" key="1">
    <citation type="submission" date="2024-02" db="EMBL/GenBank/DDBJ databases">
        <authorList>
            <consortium name="ELIXIR-Norway"/>
            <consortium name="Elixir Norway"/>
        </authorList>
    </citation>
    <scope>NUCLEOTIDE SEQUENCE</scope>
</reference>
<keyword evidence="2" id="KW-1185">Reference proteome</keyword>
<dbReference type="Proteomes" id="UP001497512">
    <property type="component" value="Chromosome 19"/>
</dbReference>
<dbReference type="EMBL" id="OZ019911">
    <property type="protein sequence ID" value="CAK9212873.1"/>
    <property type="molecule type" value="Genomic_DNA"/>
</dbReference>
<accession>A0ABP0U4T1</accession>
<dbReference type="InterPro" id="IPR040267">
    <property type="entry name" value="EID1-like"/>
</dbReference>
<dbReference type="PANTHER" id="PTHR31348">
    <property type="entry name" value="EID1-LIKE F-BOX PROTEIN 2-RELATED"/>
    <property type="match status" value="1"/>
</dbReference>
<organism evidence="1 2">
    <name type="scientific">Sphagnum troendelagicum</name>
    <dbReference type="NCBI Taxonomy" id="128251"/>
    <lineage>
        <taxon>Eukaryota</taxon>
        <taxon>Viridiplantae</taxon>
        <taxon>Streptophyta</taxon>
        <taxon>Embryophyta</taxon>
        <taxon>Bryophyta</taxon>
        <taxon>Sphagnophytina</taxon>
        <taxon>Sphagnopsida</taxon>
        <taxon>Sphagnales</taxon>
        <taxon>Sphagnaceae</taxon>
        <taxon>Sphagnum</taxon>
    </lineage>
</organism>
<evidence type="ECO:0000313" key="2">
    <source>
        <dbReference type="Proteomes" id="UP001497512"/>
    </source>
</evidence>
<evidence type="ECO:0008006" key="3">
    <source>
        <dbReference type="Google" id="ProtNLM"/>
    </source>
</evidence>
<proteinExistence type="predicted"/>
<sequence length="207" mass="23831">MKKGGLHYHNKMMKDSRIVGSYGRHVAAAEEEGRGGGGGVLRTQRSLEWHHLPRDNCGDENSARMMTIDIEMNCKHEDPHLAKGIRILTREQGNKLLASRFRADSLYICDWPGCVHPGEKRMYKLFRGIFKNFKHSHVWRNLRDMQAKKSELSCAFCSSFSTWDMVTTFCLRRSLEYHEDGEPVVRAYVCENGHVAGAWTDRPVYNL</sequence>